<dbReference type="Pfam" id="PF12090">
    <property type="entry name" value="Spt20_SEP"/>
    <property type="match status" value="1"/>
</dbReference>
<feature type="region of interest" description="Disordered" evidence="2">
    <location>
        <begin position="554"/>
        <end position="587"/>
    </location>
</feature>
<dbReference type="PANTHER" id="PTHR13526">
    <property type="entry name" value="TRANSCRIPTION FACTOR SPT20 HOMOLOG"/>
    <property type="match status" value="1"/>
</dbReference>
<protein>
    <recommendedName>
        <fullName evidence="3">Spt20-like SEP domain-containing protein</fullName>
    </recommendedName>
</protein>
<evidence type="ECO:0000256" key="1">
    <source>
        <dbReference type="ARBA" id="ARBA00009112"/>
    </source>
</evidence>
<evidence type="ECO:0000313" key="4">
    <source>
        <dbReference type="EnsemblMetazoa" id="tetur01g13030.1"/>
    </source>
</evidence>
<organism evidence="4 5">
    <name type="scientific">Tetranychus urticae</name>
    <name type="common">Two-spotted spider mite</name>
    <dbReference type="NCBI Taxonomy" id="32264"/>
    <lineage>
        <taxon>Eukaryota</taxon>
        <taxon>Metazoa</taxon>
        <taxon>Ecdysozoa</taxon>
        <taxon>Arthropoda</taxon>
        <taxon>Chelicerata</taxon>
        <taxon>Arachnida</taxon>
        <taxon>Acari</taxon>
        <taxon>Acariformes</taxon>
        <taxon>Trombidiformes</taxon>
        <taxon>Prostigmata</taxon>
        <taxon>Eleutherengona</taxon>
        <taxon>Raphignathae</taxon>
        <taxon>Tetranychoidea</taxon>
        <taxon>Tetranychidae</taxon>
        <taxon>Tetranychus</taxon>
    </lineage>
</organism>
<dbReference type="PANTHER" id="PTHR13526:SF8">
    <property type="entry name" value="TRANSCRIPTION FACTOR SPT20 HOMOLOG"/>
    <property type="match status" value="1"/>
</dbReference>
<evidence type="ECO:0000256" key="2">
    <source>
        <dbReference type="SAM" id="MobiDB-lite"/>
    </source>
</evidence>
<feature type="domain" description="Spt20-like SEP" evidence="3">
    <location>
        <begin position="91"/>
        <end position="305"/>
    </location>
</feature>
<evidence type="ECO:0000259" key="3">
    <source>
        <dbReference type="Pfam" id="PF12090"/>
    </source>
</evidence>
<proteinExistence type="inferred from homology"/>
<name>T1JT66_TETUR</name>
<accession>T1JT66</accession>
<dbReference type="GO" id="GO:0006357">
    <property type="term" value="P:regulation of transcription by RNA polymerase II"/>
    <property type="evidence" value="ECO:0007669"/>
    <property type="project" value="TreeGrafter"/>
</dbReference>
<dbReference type="Proteomes" id="UP000015104">
    <property type="component" value="Unassembled WGS sequence"/>
</dbReference>
<comment type="similarity">
    <text evidence="1">Belongs to the SPT20 family.</text>
</comment>
<sequence>MGEEDEMEAPNIILNDEEGNHMIDINNIVDREDKDGGFDLEPFNDLKRKMIQTYLELKEEEKDGDDDCSFGVSLEKQLVEKLVTKFGLNYLILNLYPNNEGYTIGMKNLPNKSDNIYKNNSNGIIHKSGDKAASDLFNNDSKTNENCTHLDDHFDSKDSKDGAQNGDCKESDFIETIKLPYEEEDLLDFIDNGELPPMLVDIFDDFNENNDHQLFYCGSIFMEIRDYRKNTSNQTSNYESSFVRLRPTNQTLLNDIARLTSSFSHLKNWTQEEKTALEAKIILETAEPLCLDPNPVVAIISNKLDYEKKWFKASKSVERLMKKNSQVYRNRIKKFESLPAPKGLELFDFLQSRTDRASISSRLNKKINSINGNKDCKIDPIDPKLIEIEKFAKKLEPVNLRCDNTLVKSDEYIMEFMNSEGRSSVTCVAIYHRSIDDSYFGKLFLDKRKDNSNRSGNSCLFRLGHKAMVNKYIDQFKEILTENGRKPVKITHKSSNHPTKVTYTNSANQFNGPNPSDNEDLDGRDNLSKKPKIIQSNPKNAVSVLRNQHRKLSSSLLSSNLSPSTTTSTNVPTSSSSTLSAASNSSSSIPINEFIPSNSSTIQINSNCTANHRNSEQDESKPQQETLVVTPSLPIGTYTITGTNSTTNANLPQGINLASLNLAQCSNLRLHNLVSFPNIQGVPQQQITVPISLTMMQGSGSSQGQTAMAVANTNILHPHHRTYLIDYDGRKQV</sequence>
<dbReference type="InterPro" id="IPR021950">
    <property type="entry name" value="Spt20"/>
</dbReference>
<dbReference type="AlphaFoldDB" id="T1JT66"/>
<dbReference type="EnsemblMetazoa" id="tetur01g13030.1">
    <property type="protein sequence ID" value="tetur01g13030.1"/>
    <property type="gene ID" value="tetur01g13030"/>
</dbReference>
<dbReference type="EMBL" id="CAEY01000473">
    <property type="status" value="NOT_ANNOTATED_CDS"/>
    <property type="molecule type" value="Genomic_DNA"/>
</dbReference>
<keyword evidence="5" id="KW-1185">Reference proteome</keyword>
<feature type="compositionally biased region" description="Polar residues" evidence="2">
    <location>
        <begin position="496"/>
        <end position="516"/>
    </location>
</feature>
<reference evidence="4" key="2">
    <citation type="submission" date="2015-06" db="UniProtKB">
        <authorList>
            <consortium name="EnsemblMetazoa"/>
        </authorList>
    </citation>
    <scope>IDENTIFICATION</scope>
</reference>
<evidence type="ECO:0000313" key="5">
    <source>
        <dbReference type="Proteomes" id="UP000015104"/>
    </source>
</evidence>
<dbReference type="HOGENOM" id="CLU_378275_0_0_1"/>
<dbReference type="eggNOG" id="ENOG502QS30">
    <property type="taxonomic scope" value="Eukaryota"/>
</dbReference>
<dbReference type="GO" id="GO:0000124">
    <property type="term" value="C:SAGA complex"/>
    <property type="evidence" value="ECO:0007669"/>
    <property type="project" value="InterPro"/>
</dbReference>
<dbReference type="InterPro" id="IPR046468">
    <property type="entry name" value="Spt20-like_SEP"/>
</dbReference>
<dbReference type="STRING" id="32264.T1JT66"/>
<feature type="region of interest" description="Disordered" evidence="2">
    <location>
        <begin position="487"/>
        <end position="541"/>
    </location>
</feature>
<reference evidence="5" key="1">
    <citation type="submission" date="2011-08" db="EMBL/GenBank/DDBJ databases">
        <authorList>
            <person name="Rombauts S."/>
        </authorList>
    </citation>
    <scope>NUCLEOTIDE SEQUENCE</scope>
    <source>
        <strain evidence="5">London</strain>
    </source>
</reference>
<dbReference type="GO" id="GO:0003712">
    <property type="term" value="F:transcription coregulator activity"/>
    <property type="evidence" value="ECO:0007669"/>
    <property type="project" value="InterPro"/>
</dbReference>